<dbReference type="RefSeq" id="WP_380600518.1">
    <property type="nucleotide sequence ID" value="NZ_JBHSDU010000010.1"/>
</dbReference>
<gene>
    <name evidence="2" type="ORF">ACFPN2_21750</name>
</gene>
<evidence type="ECO:0000313" key="3">
    <source>
        <dbReference type="Proteomes" id="UP001595904"/>
    </source>
</evidence>
<accession>A0ABV8SXA0</accession>
<evidence type="ECO:0000313" key="2">
    <source>
        <dbReference type="EMBL" id="MFC4311725.1"/>
    </source>
</evidence>
<sequence>MTNGSWVAMSALLGLMATAAAHADFTTLDADPYAAGTDVSNISDHVTLSRLTWANGAYQSSPVTSASCGTGVNPFCNSLGVASFGSYTVDNMTTVQTCLVDPTYAGCASPAQHILELTFDTETDFVQFDATYRNNNPVFLAFDAAGNVVTLTTQVTYLSTFTGSNLFGHQLLTLTSASANIKRLWIAGDSGRSSLVNIIDFQRPATTCPVEEPSQ</sequence>
<keyword evidence="3" id="KW-1185">Reference proteome</keyword>
<feature type="chain" id="PRO_5045770389" evidence="1">
    <location>
        <begin position="24"/>
        <end position="215"/>
    </location>
</feature>
<proteinExistence type="predicted"/>
<organism evidence="2 3">
    <name type="scientific">Steroidobacter flavus</name>
    <dbReference type="NCBI Taxonomy" id="1842136"/>
    <lineage>
        <taxon>Bacteria</taxon>
        <taxon>Pseudomonadati</taxon>
        <taxon>Pseudomonadota</taxon>
        <taxon>Gammaproteobacteria</taxon>
        <taxon>Steroidobacterales</taxon>
        <taxon>Steroidobacteraceae</taxon>
        <taxon>Steroidobacter</taxon>
    </lineage>
</organism>
<keyword evidence="1" id="KW-0732">Signal</keyword>
<feature type="signal peptide" evidence="1">
    <location>
        <begin position="1"/>
        <end position="23"/>
    </location>
</feature>
<reference evidence="3" key="1">
    <citation type="journal article" date="2019" name="Int. J. Syst. Evol. Microbiol.">
        <title>The Global Catalogue of Microorganisms (GCM) 10K type strain sequencing project: providing services to taxonomists for standard genome sequencing and annotation.</title>
        <authorList>
            <consortium name="The Broad Institute Genomics Platform"/>
            <consortium name="The Broad Institute Genome Sequencing Center for Infectious Disease"/>
            <person name="Wu L."/>
            <person name="Ma J."/>
        </authorList>
    </citation>
    <scope>NUCLEOTIDE SEQUENCE [LARGE SCALE GENOMIC DNA]</scope>
    <source>
        <strain evidence="3">CGMCC 1.10759</strain>
    </source>
</reference>
<name>A0ABV8SXA0_9GAMM</name>
<dbReference type="EMBL" id="JBHSDU010000010">
    <property type="protein sequence ID" value="MFC4311725.1"/>
    <property type="molecule type" value="Genomic_DNA"/>
</dbReference>
<protein>
    <submittedName>
        <fullName evidence="2">Uncharacterized protein</fullName>
    </submittedName>
</protein>
<dbReference type="Proteomes" id="UP001595904">
    <property type="component" value="Unassembled WGS sequence"/>
</dbReference>
<comment type="caution">
    <text evidence="2">The sequence shown here is derived from an EMBL/GenBank/DDBJ whole genome shotgun (WGS) entry which is preliminary data.</text>
</comment>
<evidence type="ECO:0000256" key="1">
    <source>
        <dbReference type="SAM" id="SignalP"/>
    </source>
</evidence>